<dbReference type="RefSeq" id="WP_380776825.1">
    <property type="nucleotide sequence ID" value="NZ_JBHUEO010000121.1"/>
</dbReference>
<reference evidence="4" key="1">
    <citation type="journal article" date="2019" name="Int. J. Syst. Evol. Microbiol.">
        <title>The Global Catalogue of Microorganisms (GCM) 10K type strain sequencing project: providing services to taxonomists for standard genome sequencing and annotation.</title>
        <authorList>
            <consortium name="The Broad Institute Genomics Platform"/>
            <consortium name="The Broad Institute Genome Sequencing Center for Infectious Disease"/>
            <person name="Wu L."/>
            <person name="Ma J."/>
        </authorList>
    </citation>
    <scope>NUCLEOTIDE SEQUENCE [LARGE SCALE GENOMIC DNA]</scope>
    <source>
        <strain evidence="4">CGMCC 1.12295</strain>
    </source>
</reference>
<evidence type="ECO:0000256" key="2">
    <source>
        <dbReference type="SAM" id="Phobius"/>
    </source>
</evidence>
<feature type="transmembrane region" description="Helical" evidence="2">
    <location>
        <begin position="43"/>
        <end position="64"/>
    </location>
</feature>
<organism evidence="3 4">
    <name type="scientific">Siminovitchia sediminis</name>
    <dbReference type="NCBI Taxonomy" id="1274353"/>
    <lineage>
        <taxon>Bacteria</taxon>
        <taxon>Bacillati</taxon>
        <taxon>Bacillota</taxon>
        <taxon>Bacilli</taxon>
        <taxon>Bacillales</taxon>
        <taxon>Bacillaceae</taxon>
        <taxon>Siminovitchia</taxon>
    </lineage>
</organism>
<keyword evidence="2" id="KW-0812">Transmembrane</keyword>
<feature type="transmembrane region" description="Helical" evidence="2">
    <location>
        <begin position="12"/>
        <end position="31"/>
    </location>
</feature>
<feature type="region of interest" description="Disordered" evidence="1">
    <location>
        <begin position="149"/>
        <end position="176"/>
    </location>
</feature>
<sequence length="176" mass="20401">MERFVIFFHKTYPFFIGCLVSGILFWLNIDYRIPNFEKVLDNATIFSSIVVGFLGALLGILVSIKDAEIVATIFETEEKHTLKSYFNETFLLGIIVVLFSSLMQVLRSYENSTTLIMFHLWVLISIWFIPSTYRIVNILMSVFFKVNNSKSRPEDDDSKLTETDSKEIKSFLSKPR</sequence>
<evidence type="ECO:0000313" key="3">
    <source>
        <dbReference type="EMBL" id="MFD1708930.1"/>
    </source>
</evidence>
<proteinExistence type="predicted"/>
<keyword evidence="2" id="KW-0472">Membrane</keyword>
<keyword evidence="4" id="KW-1185">Reference proteome</keyword>
<feature type="transmembrane region" description="Helical" evidence="2">
    <location>
        <begin position="118"/>
        <end position="144"/>
    </location>
</feature>
<feature type="transmembrane region" description="Helical" evidence="2">
    <location>
        <begin position="85"/>
        <end position="106"/>
    </location>
</feature>
<accession>A0ABW4KLR7</accession>
<dbReference type="Proteomes" id="UP001597301">
    <property type="component" value="Unassembled WGS sequence"/>
</dbReference>
<dbReference type="EMBL" id="JBHUEO010000121">
    <property type="protein sequence ID" value="MFD1708930.1"/>
    <property type="molecule type" value="Genomic_DNA"/>
</dbReference>
<feature type="compositionally biased region" description="Basic and acidic residues" evidence="1">
    <location>
        <begin position="158"/>
        <end position="169"/>
    </location>
</feature>
<comment type="caution">
    <text evidence="3">The sequence shown here is derived from an EMBL/GenBank/DDBJ whole genome shotgun (WGS) entry which is preliminary data.</text>
</comment>
<evidence type="ECO:0000256" key="1">
    <source>
        <dbReference type="SAM" id="MobiDB-lite"/>
    </source>
</evidence>
<gene>
    <name evidence="3" type="ORF">ACFSCZ_19895</name>
</gene>
<evidence type="ECO:0000313" key="4">
    <source>
        <dbReference type="Proteomes" id="UP001597301"/>
    </source>
</evidence>
<protein>
    <submittedName>
        <fullName evidence="3">Uncharacterized protein</fullName>
    </submittedName>
</protein>
<name>A0ABW4KLR7_9BACI</name>
<keyword evidence="2" id="KW-1133">Transmembrane helix</keyword>